<dbReference type="STRING" id="155417.A0A4Q4T3I6"/>
<dbReference type="OrthoDB" id="5362512at2759"/>
<evidence type="ECO:0008006" key="3">
    <source>
        <dbReference type="Google" id="ProtNLM"/>
    </source>
</evidence>
<evidence type="ECO:0000313" key="2">
    <source>
        <dbReference type="Proteomes" id="UP000293360"/>
    </source>
</evidence>
<sequence>MSFELKRSSLSSSFKPVPLYSRAWVFQEQALSPRILTYAHDRVSWKCQEMIFDERAPLAKSIDDFTKEDRATDIIKRAGDPRTTDAAMAQLQQKWIFPRLDMPHPRRNIRNTGYHREDCYSPDDEFLIDWGDIVAEYTRRKLTYQTDKLVAIQGIANAVAPIVSRTYFAGIWVDTPRAVLMGLVWSSRFRGADSRRLDVVPSWSWASADCEVLWSGHMLCYLESRADIAVTKDLAATGKLTGELAIETNVRIASKGEGHVFTITAWSKSPVDGFPRQTATASKWPIDNRETVIGTDEGLDENVQLWFAELAVGVNHNLRNRKEVHCLVLLACDGTDTTFRRVGYSIWEEQKWENEELPELKRKKLTIL</sequence>
<dbReference type="PANTHER" id="PTHR33112:SF16">
    <property type="entry name" value="HETEROKARYON INCOMPATIBILITY DOMAIN-CONTAINING PROTEIN"/>
    <property type="match status" value="1"/>
</dbReference>
<comment type="caution">
    <text evidence="1">The sequence shown here is derived from an EMBL/GenBank/DDBJ whole genome shotgun (WGS) entry which is preliminary data.</text>
</comment>
<dbReference type="EMBL" id="QJNU01000515">
    <property type="protein sequence ID" value="RYO96347.1"/>
    <property type="molecule type" value="Genomic_DNA"/>
</dbReference>
<protein>
    <recommendedName>
        <fullName evidence="3">Heterokaryon incompatibility domain-containing protein</fullName>
    </recommendedName>
</protein>
<dbReference type="PANTHER" id="PTHR33112">
    <property type="entry name" value="DOMAIN PROTEIN, PUTATIVE-RELATED"/>
    <property type="match status" value="1"/>
</dbReference>
<proteinExistence type="predicted"/>
<evidence type="ECO:0000313" key="1">
    <source>
        <dbReference type="EMBL" id="RYO96347.1"/>
    </source>
</evidence>
<gene>
    <name evidence="1" type="ORF">DL764_007483</name>
</gene>
<dbReference type="Proteomes" id="UP000293360">
    <property type="component" value="Unassembled WGS sequence"/>
</dbReference>
<name>A0A4Q4T3I6_9PEZI</name>
<keyword evidence="2" id="KW-1185">Reference proteome</keyword>
<accession>A0A4Q4T3I6</accession>
<organism evidence="1 2">
    <name type="scientific">Monosporascus ibericus</name>
    <dbReference type="NCBI Taxonomy" id="155417"/>
    <lineage>
        <taxon>Eukaryota</taxon>
        <taxon>Fungi</taxon>
        <taxon>Dikarya</taxon>
        <taxon>Ascomycota</taxon>
        <taxon>Pezizomycotina</taxon>
        <taxon>Sordariomycetes</taxon>
        <taxon>Xylariomycetidae</taxon>
        <taxon>Xylariales</taxon>
        <taxon>Xylariales incertae sedis</taxon>
        <taxon>Monosporascus</taxon>
    </lineage>
</organism>
<reference evidence="1 2" key="1">
    <citation type="submission" date="2018-06" db="EMBL/GenBank/DDBJ databases">
        <title>Complete Genomes of Monosporascus.</title>
        <authorList>
            <person name="Robinson A.J."/>
            <person name="Natvig D.O."/>
        </authorList>
    </citation>
    <scope>NUCLEOTIDE SEQUENCE [LARGE SCALE GENOMIC DNA]</scope>
    <source>
        <strain evidence="1 2">CBS 110550</strain>
    </source>
</reference>
<dbReference type="AlphaFoldDB" id="A0A4Q4T3I6"/>